<evidence type="ECO:0000256" key="3">
    <source>
        <dbReference type="ARBA" id="ARBA00022741"/>
    </source>
</evidence>
<dbReference type="EC" id="5.6.2.4" evidence="13"/>
<dbReference type="Gene3D" id="3.40.50.300">
    <property type="entry name" value="P-loop containing nucleotide triphosphate hydrolases"/>
    <property type="match status" value="2"/>
</dbReference>
<dbReference type="CDD" id="cd17932">
    <property type="entry name" value="DEXQc_UvrD"/>
    <property type="match status" value="1"/>
</dbReference>
<accession>A0A1F5NUR4</accession>
<keyword evidence="8 15" id="KW-0067">ATP-binding</keyword>
<dbReference type="PROSITE" id="PS51217">
    <property type="entry name" value="UVRD_HELICASE_CTER"/>
    <property type="match status" value="1"/>
</dbReference>
<evidence type="ECO:0000256" key="11">
    <source>
        <dbReference type="ARBA" id="ARBA00023235"/>
    </source>
</evidence>
<dbReference type="GO" id="GO:0005524">
    <property type="term" value="F:ATP binding"/>
    <property type="evidence" value="ECO:0007669"/>
    <property type="project" value="UniProtKB-UniRule"/>
</dbReference>
<keyword evidence="10" id="KW-0234">DNA repair</keyword>
<keyword evidence="6 15" id="KW-0347">Helicase</keyword>
<dbReference type="AlphaFoldDB" id="A0A1F5NUR4"/>
<comment type="similarity">
    <text evidence="1">Belongs to the helicase family. UvrD subfamily.</text>
</comment>
<keyword evidence="3 15" id="KW-0547">Nucleotide-binding</keyword>
<evidence type="ECO:0000256" key="12">
    <source>
        <dbReference type="ARBA" id="ARBA00034617"/>
    </source>
</evidence>
<comment type="catalytic activity">
    <reaction evidence="12">
        <text>Couples ATP hydrolysis with the unwinding of duplex DNA by translocating in the 3'-5' direction.</text>
        <dbReference type="EC" id="5.6.2.4"/>
    </reaction>
</comment>
<dbReference type="PANTHER" id="PTHR11070:SF2">
    <property type="entry name" value="ATP-DEPENDENT DNA HELICASE SRS2"/>
    <property type="match status" value="1"/>
</dbReference>
<evidence type="ECO:0000256" key="9">
    <source>
        <dbReference type="ARBA" id="ARBA00023125"/>
    </source>
</evidence>
<evidence type="ECO:0000256" key="6">
    <source>
        <dbReference type="ARBA" id="ARBA00022806"/>
    </source>
</evidence>
<keyword evidence="2" id="KW-0540">Nuclease</keyword>
<evidence type="ECO:0000256" key="15">
    <source>
        <dbReference type="PROSITE-ProRule" id="PRU00560"/>
    </source>
</evidence>
<dbReference type="InterPro" id="IPR014016">
    <property type="entry name" value="UvrD-like_ATP-bd"/>
</dbReference>
<dbReference type="GO" id="GO:0004527">
    <property type="term" value="F:exonuclease activity"/>
    <property type="evidence" value="ECO:0007669"/>
    <property type="project" value="UniProtKB-KW"/>
</dbReference>
<dbReference type="InterPro" id="IPR027417">
    <property type="entry name" value="P-loop_NTPase"/>
</dbReference>
<dbReference type="Gene3D" id="3.90.320.10">
    <property type="match status" value="1"/>
</dbReference>
<feature type="domain" description="UvrD-like helicase C-terminal" evidence="17">
    <location>
        <begin position="323"/>
        <end position="603"/>
    </location>
</feature>
<keyword evidence="9" id="KW-0238">DNA-binding</keyword>
<dbReference type="Gene3D" id="1.10.10.160">
    <property type="match status" value="1"/>
</dbReference>
<dbReference type="Pfam" id="PF13361">
    <property type="entry name" value="UvrD_C"/>
    <property type="match status" value="1"/>
</dbReference>
<dbReference type="Gene3D" id="1.10.486.10">
    <property type="entry name" value="PCRA, domain 4"/>
    <property type="match status" value="1"/>
</dbReference>
<evidence type="ECO:0000259" key="16">
    <source>
        <dbReference type="PROSITE" id="PS51198"/>
    </source>
</evidence>
<dbReference type="Pfam" id="PF12705">
    <property type="entry name" value="PDDEXK_1"/>
    <property type="match status" value="1"/>
</dbReference>
<feature type="domain" description="UvrD-like helicase ATP-binding" evidence="16">
    <location>
        <begin position="13"/>
        <end position="315"/>
    </location>
</feature>
<dbReference type="Pfam" id="PF00580">
    <property type="entry name" value="UvrD-helicase"/>
    <property type="match status" value="1"/>
</dbReference>
<organism evidence="18 19">
    <name type="scientific">Candidatus Doudnabacteria bacterium RIFCSPHIGHO2_01_FULL_46_24</name>
    <dbReference type="NCBI Taxonomy" id="1817825"/>
    <lineage>
        <taxon>Bacteria</taxon>
        <taxon>Candidatus Doudnaibacteriota</taxon>
    </lineage>
</organism>
<dbReference type="PROSITE" id="PS51198">
    <property type="entry name" value="UVRD_HELICASE_ATP_BIND"/>
    <property type="match status" value="1"/>
</dbReference>
<comment type="caution">
    <text evidence="18">The sequence shown here is derived from an EMBL/GenBank/DDBJ whole genome shotgun (WGS) entry which is preliminary data.</text>
</comment>
<dbReference type="PANTHER" id="PTHR11070">
    <property type="entry name" value="UVRD / RECB / PCRA DNA HELICASE FAMILY MEMBER"/>
    <property type="match status" value="1"/>
</dbReference>
<evidence type="ECO:0000259" key="17">
    <source>
        <dbReference type="PROSITE" id="PS51217"/>
    </source>
</evidence>
<comment type="catalytic activity">
    <reaction evidence="14">
        <text>ATP + H2O = ADP + phosphate + H(+)</text>
        <dbReference type="Rhea" id="RHEA:13065"/>
        <dbReference type="ChEBI" id="CHEBI:15377"/>
        <dbReference type="ChEBI" id="CHEBI:15378"/>
        <dbReference type="ChEBI" id="CHEBI:30616"/>
        <dbReference type="ChEBI" id="CHEBI:43474"/>
        <dbReference type="ChEBI" id="CHEBI:456216"/>
        <dbReference type="EC" id="5.6.2.4"/>
    </reaction>
</comment>
<evidence type="ECO:0000256" key="10">
    <source>
        <dbReference type="ARBA" id="ARBA00023204"/>
    </source>
</evidence>
<dbReference type="InterPro" id="IPR038726">
    <property type="entry name" value="PDDEXK_AddAB-type"/>
</dbReference>
<gene>
    <name evidence="18" type="ORF">A2720_00940</name>
</gene>
<evidence type="ECO:0000256" key="4">
    <source>
        <dbReference type="ARBA" id="ARBA00022763"/>
    </source>
</evidence>
<dbReference type="GO" id="GO:0000725">
    <property type="term" value="P:recombinational repair"/>
    <property type="evidence" value="ECO:0007669"/>
    <property type="project" value="TreeGrafter"/>
</dbReference>
<evidence type="ECO:0000313" key="19">
    <source>
        <dbReference type="Proteomes" id="UP000178892"/>
    </source>
</evidence>
<sequence>MKQALKQKTQTLEGLNQQQEKAVTFGPGPLLIIAGAGTGKTTVITRRIAWLIEQNLAKPEEILALTFTEKAANEMEERVDKLLPLGFVELQISTFHAFAQKILQQHALDIGLPGDFRILTQTQAWMLVKKHLHEFDLDYYKPFGNPNRFIHALLKHFNKAKGEEITPEDYLKHAQSLSLDNDHNDDDDRSIEISRIKEVANAYHTYQKLLLDNSYLDFGDLINFTLKLFRTRPKILKRYQAQYKYILVDEFQDTDFSQYEMVKLLAMPQNNLTVVGDDDQSIYKFRGASVSNILQFKSDFKKAQEVTLTENYRSSQNILDLAYKFIQQNNPERLESKLKIDKKLKSDKKDQGLIEVLHGSNIHEEVRLVADKINELTEAGLNLSDFAILVRANDSAEPFISELSRRGVGYIFVANRGLYRKPFILDLLAYLRLLDNHHESENLFRVLAMENFKISDADLMNITRTAKIKALSVFHVLSNARSLIRLDAPSAKKIDTVVGLIEKHTAMARSTPISELIVRILDDLGLIKELSADNAAVSEKRSMLEQFYKKVMSFEDESNDKTLRGFLENLRLELEAGDLGELSYNPDLGPEAMRLMTIHSAKGLEFKCVFVVNLVDQRFPSRERRDQIEIPSELVKEILPEGDVHLMEERRLFYVACTRAKQNLYLTWADDYGGTTNKKPSRFLIELDFAKLPEKSKPAGEVIFKNPPAITDHGSKITNQLFIPDTFSFSQINTFRNCPLEYKLRYIYQLPLPGSSHLSLGDTVHKTLYKFLSHYDRLNKQKQADLFGAKQTASEVPGLDLLKKFYEESWVDDWYPDAIEKNHARKLGWEMLETFHKRFSEQPSTIKFLEQKFKLKLGNFKFTGKIDRADLNSDNSIDIIDYKTGKIKEKLTAEDKDQLFIYQWAAQEQFKEKVRTLKYWYLKSLGDSPKFLGSSQDIEKVKVKLLQTIEQIIDAIKSNSFPKLDQKISHDCKYRDFMV</sequence>
<keyword evidence="4" id="KW-0227">DNA damage</keyword>
<dbReference type="EMBL" id="MFEL01000010">
    <property type="protein sequence ID" value="OGE81090.1"/>
    <property type="molecule type" value="Genomic_DNA"/>
</dbReference>
<dbReference type="GO" id="GO:0043138">
    <property type="term" value="F:3'-5' DNA helicase activity"/>
    <property type="evidence" value="ECO:0007669"/>
    <property type="project" value="UniProtKB-EC"/>
</dbReference>
<evidence type="ECO:0000256" key="13">
    <source>
        <dbReference type="ARBA" id="ARBA00034808"/>
    </source>
</evidence>
<dbReference type="STRING" id="1817825.A2720_00940"/>
<feature type="binding site" evidence="15">
    <location>
        <begin position="34"/>
        <end position="41"/>
    </location>
    <ligand>
        <name>ATP</name>
        <dbReference type="ChEBI" id="CHEBI:30616"/>
    </ligand>
</feature>
<dbReference type="InterPro" id="IPR013986">
    <property type="entry name" value="DExx_box_DNA_helicase_dom_sf"/>
</dbReference>
<dbReference type="InterPro" id="IPR011335">
    <property type="entry name" value="Restrct_endonuc-II-like"/>
</dbReference>
<dbReference type="Proteomes" id="UP000178892">
    <property type="component" value="Unassembled WGS sequence"/>
</dbReference>
<evidence type="ECO:0000256" key="1">
    <source>
        <dbReference type="ARBA" id="ARBA00009922"/>
    </source>
</evidence>
<dbReference type="InterPro" id="IPR000212">
    <property type="entry name" value="DNA_helicase_UvrD/REP"/>
</dbReference>
<evidence type="ECO:0000256" key="7">
    <source>
        <dbReference type="ARBA" id="ARBA00022839"/>
    </source>
</evidence>
<keyword evidence="7" id="KW-0269">Exonuclease</keyword>
<proteinExistence type="inferred from homology"/>
<protein>
    <recommendedName>
        <fullName evidence="13">DNA 3'-5' helicase</fullName>
        <ecNumber evidence="13">5.6.2.4</ecNumber>
    </recommendedName>
</protein>
<evidence type="ECO:0000256" key="8">
    <source>
        <dbReference type="ARBA" id="ARBA00022840"/>
    </source>
</evidence>
<evidence type="ECO:0000256" key="2">
    <source>
        <dbReference type="ARBA" id="ARBA00022722"/>
    </source>
</evidence>
<dbReference type="InterPro" id="IPR011604">
    <property type="entry name" value="PDDEXK-like_dom_sf"/>
</dbReference>
<name>A0A1F5NUR4_9BACT</name>
<evidence type="ECO:0000256" key="5">
    <source>
        <dbReference type="ARBA" id="ARBA00022801"/>
    </source>
</evidence>
<dbReference type="InterPro" id="IPR014017">
    <property type="entry name" value="DNA_helicase_UvrD-like_C"/>
</dbReference>
<dbReference type="SUPFAM" id="SSF52540">
    <property type="entry name" value="P-loop containing nucleoside triphosphate hydrolases"/>
    <property type="match status" value="1"/>
</dbReference>
<evidence type="ECO:0000313" key="18">
    <source>
        <dbReference type="EMBL" id="OGE81090.1"/>
    </source>
</evidence>
<dbReference type="SUPFAM" id="SSF52980">
    <property type="entry name" value="Restriction endonuclease-like"/>
    <property type="match status" value="1"/>
</dbReference>
<keyword evidence="11" id="KW-0413">Isomerase</keyword>
<dbReference type="GO" id="GO:0003677">
    <property type="term" value="F:DNA binding"/>
    <property type="evidence" value="ECO:0007669"/>
    <property type="project" value="UniProtKB-KW"/>
</dbReference>
<keyword evidence="5 15" id="KW-0378">Hydrolase</keyword>
<evidence type="ECO:0000256" key="14">
    <source>
        <dbReference type="ARBA" id="ARBA00048988"/>
    </source>
</evidence>
<reference evidence="18 19" key="1">
    <citation type="journal article" date="2016" name="Nat. Commun.">
        <title>Thousands of microbial genomes shed light on interconnected biogeochemical processes in an aquifer system.</title>
        <authorList>
            <person name="Anantharaman K."/>
            <person name="Brown C.T."/>
            <person name="Hug L.A."/>
            <person name="Sharon I."/>
            <person name="Castelle C.J."/>
            <person name="Probst A.J."/>
            <person name="Thomas B.C."/>
            <person name="Singh A."/>
            <person name="Wilkins M.J."/>
            <person name="Karaoz U."/>
            <person name="Brodie E.L."/>
            <person name="Williams K.H."/>
            <person name="Hubbard S.S."/>
            <person name="Banfield J.F."/>
        </authorList>
    </citation>
    <scope>NUCLEOTIDE SEQUENCE [LARGE SCALE GENOMIC DNA]</scope>
</reference>